<gene>
    <name evidence="2" type="ORF">DCAR_005078</name>
</gene>
<comment type="caution">
    <text evidence="2">The sequence shown here is derived from an EMBL/GenBank/DDBJ whole genome shotgun (WGS) entry which is preliminary data.</text>
</comment>
<dbReference type="AlphaFoldDB" id="A0A166CSL8"/>
<accession>A0A166CSL8</accession>
<proteinExistence type="predicted"/>
<evidence type="ECO:0000313" key="2">
    <source>
        <dbReference type="EMBL" id="KZN04280.1"/>
    </source>
</evidence>
<feature type="compositionally biased region" description="Acidic residues" evidence="1">
    <location>
        <begin position="55"/>
        <end position="65"/>
    </location>
</feature>
<feature type="region of interest" description="Disordered" evidence="1">
    <location>
        <begin position="51"/>
        <end position="70"/>
    </location>
</feature>
<reference evidence="2" key="1">
    <citation type="journal article" date="2016" name="Nat. Genet.">
        <title>A high-quality carrot genome assembly provides new insights into carotenoid accumulation and asterid genome evolution.</title>
        <authorList>
            <person name="Iorizzo M."/>
            <person name="Ellison S."/>
            <person name="Senalik D."/>
            <person name="Zeng P."/>
            <person name="Satapoomin P."/>
            <person name="Huang J."/>
            <person name="Bowman M."/>
            <person name="Iovene M."/>
            <person name="Sanseverino W."/>
            <person name="Cavagnaro P."/>
            <person name="Yildiz M."/>
            <person name="Macko-Podgorni A."/>
            <person name="Moranska E."/>
            <person name="Grzebelus E."/>
            <person name="Grzebelus D."/>
            <person name="Ashrafi H."/>
            <person name="Zheng Z."/>
            <person name="Cheng S."/>
            <person name="Spooner D."/>
            <person name="Van Deynze A."/>
            <person name="Simon P."/>
        </authorList>
    </citation>
    <scope>NUCLEOTIDE SEQUENCE [LARGE SCALE GENOMIC DNA]</scope>
    <source>
        <tissue evidence="2">Leaf</tissue>
    </source>
</reference>
<sequence>MKRKERGKNPTRLEVCNRTHTRVGSDPDHPVYTMPAAMATAEKEHKLAVEKDYTDPEELSEEEGGGAEAGGVPHLTRLVFILVYMFFGF</sequence>
<organism evidence="2">
    <name type="scientific">Daucus carota subsp. sativus</name>
    <name type="common">Carrot</name>
    <dbReference type="NCBI Taxonomy" id="79200"/>
    <lineage>
        <taxon>Eukaryota</taxon>
        <taxon>Viridiplantae</taxon>
        <taxon>Streptophyta</taxon>
        <taxon>Embryophyta</taxon>
        <taxon>Tracheophyta</taxon>
        <taxon>Spermatophyta</taxon>
        <taxon>Magnoliopsida</taxon>
        <taxon>eudicotyledons</taxon>
        <taxon>Gunneridae</taxon>
        <taxon>Pentapetalae</taxon>
        <taxon>asterids</taxon>
        <taxon>campanulids</taxon>
        <taxon>Apiales</taxon>
        <taxon>Apiaceae</taxon>
        <taxon>Apioideae</taxon>
        <taxon>Scandiceae</taxon>
        <taxon>Daucinae</taxon>
        <taxon>Daucus</taxon>
        <taxon>Daucus sect. Daucus</taxon>
    </lineage>
</organism>
<dbReference type="Gramene" id="KZN04280">
    <property type="protein sequence ID" value="KZN04280"/>
    <property type="gene ID" value="DCAR_005078"/>
</dbReference>
<name>A0A166CSL8_DAUCS</name>
<protein>
    <submittedName>
        <fullName evidence="2">Uncharacterized protein</fullName>
    </submittedName>
</protein>
<evidence type="ECO:0000256" key="1">
    <source>
        <dbReference type="SAM" id="MobiDB-lite"/>
    </source>
</evidence>
<dbReference type="EMBL" id="LNRQ01000002">
    <property type="protein sequence ID" value="KZN04280.1"/>
    <property type="molecule type" value="Genomic_DNA"/>
</dbReference>